<sequence length="125" mass="14224">MKTVGLVHSRICECLHHIPRNVAMQELISWSATVVDIPKSRALTQNLKSRNHRDTDSRLLFMNNMLLSQLYFFSQPGVSLNIPICKLIEVIKSTRLLQHLGERRCAALRRRALLFIGSGTPTSSR</sequence>
<evidence type="ECO:0000313" key="2">
    <source>
        <dbReference type="Proteomes" id="UP000558488"/>
    </source>
</evidence>
<dbReference type="Proteomes" id="UP000558488">
    <property type="component" value="Unassembled WGS sequence"/>
</dbReference>
<proteinExistence type="predicted"/>
<protein>
    <submittedName>
        <fullName evidence="1">Uncharacterized protein</fullName>
    </submittedName>
</protein>
<reference evidence="1 2" key="1">
    <citation type="journal article" date="2020" name="Nature">
        <title>Six reference-quality genomes reveal evolution of bat adaptations.</title>
        <authorList>
            <person name="Jebb D."/>
            <person name="Huang Z."/>
            <person name="Pippel M."/>
            <person name="Hughes G.M."/>
            <person name="Lavrichenko K."/>
            <person name="Devanna P."/>
            <person name="Winkler S."/>
            <person name="Jermiin L.S."/>
            <person name="Skirmuntt E.C."/>
            <person name="Katzourakis A."/>
            <person name="Burkitt-Gray L."/>
            <person name="Ray D.A."/>
            <person name="Sullivan K.A.M."/>
            <person name="Roscito J.G."/>
            <person name="Kirilenko B.M."/>
            <person name="Davalos L.M."/>
            <person name="Corthals A.P."/>
            <person name="Power M.L."/>
            <person name="Jones G."/>
            <person name="Ransome R.D."/>
            <person name="Dechmann D.K.N."/>
            <person name="Locatelli A.G."/>
            <person name="Puechmaille S.J."/>
            <person name="Fedrigo O."/>
            <person name="Jarvis E.D."/>
            <person name="Hiller M."/>
            <person name="Vernes S.C."/>
            <person name="Myers E.W."/>
            <person name="Teeling E.C."/>
        </authorList>
    </citation>
    <scope>NUCLEOTIDE SEQUENCE [LARGE SCALE GENOMIC DNA]</scope>
    <source>
        <strain evidence="1">MPipKuh1</strain>
        <tissue evidence="1">Flight muscle</tissue>
    </source>
</reference>
<organism evidence="1 2">
    <name type="scientific">Pipistrellus kuhlii</name>
    <name type="common">Kuhl's pipistrelle</name>
    <dbReference type="NCBI Taxonomy" id="59472"/>
    <lineage>
        <taxon>Eukaryota</taxon>
        <taxon>Metazoa</taxon>
        <taxon>Chordata</taxon>
        <taxon>Craniata</taxon>
        <taxon>Vertebrata</taxon>
        <taxon>Euteleostomi</taxon>
        <taxon>Mammalia</taxon>
        <taxon>Eutheria</taxon>
        <taxon>Laurasiatheria</taxon>
        <taxon>Chiroptera</taxon>
        <taxon>Yangochiroptera</taxon>
        <taxon>Vespertilionidae</taxon>
        <taxon>Pipistrellus</taxon>
    </lineage>
</organism>
<gene>
    <name evidence="1" type="ORF">mPipKuh1_009699</name>
</gene>
<keyword evidence="2" id="KW-1185">Reference proteome</keyword>
<evidence type="ECO:0000313" key="1">
    <source>
        <dbReference type="EMBL" id="KAF6294825.1"/>
    </source>
</evidence>
<comment type="caution">
    <text evidence="1">The sequence shown here is derived from an EMBL/GenBank/DDBJ whole genome shotgun (WGS) entry which is preliminary data.</text>
</comment>
<dbReference type="EMBL" id="JACAGB010000031">
    <property type="protein sequence ID" value="KAF6294825.1"/>
    <property type="molecule type" value="Genomic_DNA"/>
</dbReference>
<dbReference type="AlphaFoldDB" id="A0A7J7T2V0"/>
<accession>A0A7J7T2V0</accession>
<name>A0A7J7T2V0_PIPKU</name>